<dbReference type="GO" id="GO:0043124">
    <property type="term" value="P:negative regulation of canonical NF-kappaB signal transduction"/>
    <property type="evidence" value="ECO:0007669"/>
    <property type="project" value="TreeGrafter"/>
</dbReference>
<name>A0A8S3YW13_9EUPU</name>
<comment type="caution">
    <text evidence="1">The sequence shown here is derived from an EMBL/GenBank/DDBJ whole genome shotgun (WGS) entry which is preliminary data.</text>
</comment>
<organism evidence="1 2">
    <name type="scientific">Candidula unifasciata</name>
    <dbReference type="NCBI Taxonomy" id="100452"/>
    <lineage>
        <taxon>Eukaryota</taxon>
        <taxon>Metazoa</taxon>
        <taxon>Spiralia</taxon>
        <taxon>Lophotrochozoa</taxon>
        <taxon>Mollusca</taxon>
        <taxon>Gastropoda</taxon>
        <taxon>Heterobranchia</taxon>
        <taxon>Euthyneura</taxon>
        <taxon>Panpulmonata</taxon>
        <taxon>Eupulmonata</taxon>
        <taxon>Stylommatophora</taxon>
        <taxon>Helicina</taxon>
        <taxon>Helicoidea</taxon>
        <taxon>Geomitridae</taxon>
        <taxon>Candidula</taxon>
    </lineage>
</organism>
<dbReference type="Proteomes" id="UP000678393">
    <property type="component" value="Unassembled WGS sequence"/>
</dbReference>
<dbReference type="EMBL" id="CAJHNH020000891">
    <property type="protein sequence ID" value="CAG5120418.1"/>
    <property type="molecule type" value="Genomic_DNA"/>
</dbReference>
<sequence>MSGILCQINRDRYLERWVNVNMINACCLAADENCIFVGGTQGVVRMFRALDLQIITTLPRPHILGLDISQVGQSTFDWHASVYLLR</sequence>
<keyword evidence="2" id="KW-1185">Reference proteome</keyword>
<reference evidence="1" key="1">
    <citation type="submission" date="2021-04" db="EMBL/GenBank/DDBJ databases">
        <authorList>
            <consortium name="Molecular Ecology Group"/>
        </authorList>
    </citation>
    <scope>NUCLEOTIDE SEQUENCE</scope>
</reference>
<dbReference type="OrthoDB" id="6154712at2759"/>
<protein>
    <submittedName>
        <fullName evidence="1">Uncharacterized protein</fullName>
    </submittedName>
</protein>
<feature type="non-terminal residue" evidence="1">
    <location>
        <position position="86"/>
    </location>
</feature>
<dbReference type="GO" id="GO:0046330">
    <property type="term" value="P:positive regulation of JNK cascade"/>
    <property type="evidence" value="ECO:0007669"/>
    <property type="project" value="TreeGrafter"/>
</dbReference>
<dbReference type="InterPro" id="IPR055292">
    <property type="entry name" value="MABP1"/>
</dbReference>
<dbReference type="PANTHER" id="PTHR44813:SF1">
    <property type="entry name" value="MITOGEN-ACTIVATED PROTEIN KINASE-BINDING PROTEIN 1"/>
    <property type="match status" value="1"/>
</dbReference>
<dbReference type="GO" id="GO:0005737">
    <property type="term" value="C:cytoplasm"/>
    <property type="evidence" value="ECO:0007669"/>
    <property type="project" value="TreeGrafter"/>
</dbReference>
<gene>
    <name evidence="1" type="ORF">CUNI_LOCUS5976</name>
</gene>
<accession>A0A8S3YW13</accession>
<evidence type="ECO:0000313" key="2">
    <source>
        <dbReference type="Proteomes" id="UP000678393"/>
    </source>
</evidence>
<dbReference type="PANTHER" id="PTHR44813">
    <property type="entry name" value="MITOGEN-ACTIVATED PROTEIN KINASE-BINDING PROTEIN 1"/>
    <property type="match status" value="1"/>
</dbReference>
<evidence type="ECO:0000313" key="1">
    <source>
        <dbReference type="EMBL" id="CAG5120418.1"/>
    </source>
</evidence>
<dbReference type="AlphaFoldDB" id="A0A8S3YW13"/>
<proteinExistence type="predicted"/>